<organism evidence="4 5">
    <name type="scientific">Rosistilla oblonga</name>
    <dbReference type="NCBI Taxonomy" id="2527990"/>
    <lineage>
        <taxon>Bacteria</taxon>
        <taxon>Pseudomonadati</taxon>
        <taxon>Planctomycetota</taxon>
        <taxon>Planctomycetia</taxon>
        <taxon>Pirellulales</taxon>
        <taxon>Pirellulaceae</taxon>
        <taxon>Rosistilla</taxon>
    </lineage>
</organism>
<dbReference type="PROSITE" id="PS50887">
    <property type="entry name" value="GGDEF"/>
    <property type="match status" value="1"/>
</dbReference>
<feature type="domain" description="GGDEF" evidence="3">
    <location>
        <begin position="159"/>
        <end position="291"/>
    </location>
</feature>
<dbReference type="InterPro" id="IPR043128">
    <property type="entry name" value="Rev_trsase/Diguanyl_cyclase"/>
</dbReference>
<dbReference type="EC" id="2.7.7.65" evidence="1"/>
<feature type="region of interest" description="Disordered" evidence="2">
    <location>
        <begin position="299"/>
        <end position="327"/>
    </location>
</feature>
<dbReference type="GO" id="GO:1902201">
    <property type="term" value="P:negative regulation of bacterial-type flagellum-dependent cell motility"/>
    <property type="evidence" value="ECO:0007669"/>
    <property type="project" value="TreeGrafter"/>
</dbReference>
<protein>
    <recommendedName>
        <fullName evidence="1">diguanylate cyclase</fullName>
        <ecNumber evidence="1">2.7.7.65</ecNumber>
    </recommendedName>
</protein>
<feature type="compositionally biased region" description="Acidic residues" evidence="2">
    <location>
        <begin position="316"/>
        <end position="327"/>
    </location>
</feature>
<evidence type="ECO:0000259" key="3">
    <source>
        <dbReference type="PROSITE" id="PS50887"/>
    </source>
</evidence>
<dbReference type="Pfam" id="PF00990">
    <property type="entry name" value="GGDEF"/>
    <property type="match status" value="1"/>
</dbReference>
<dbReference type="SUPFAM" id="SSF55073">
    <property type="entry name" value="Nucleotide cyclase"/>
    <property type="match status" value="1"/>
</dbReference>
<dbReference type="FunFam" id="3.30.70.270:FF:000001">
    <property type="entry name" value="Diguanylate cyclase domain protein"/>
    <property type="match status" value="1"/>
</dbReference>
<dbReference type="Proteomes" id="UP000316770">
    <property type="component" value="Chromosome"/>
</dbReference>
<dbReference type="InterPro" id="IPR000160">
    <property type="entry name" value="GGDEF_dom"/>
</dbReference>
<dbReference type="AlphaFoldDB" id="A0A518IM31"/>
<dbReference type="NCBIfam" id="TIGR00254">
    <property type="entry name" value="GGDEF"/>
    <property type="match status" value="1"/>
</dbReference>
<reference evidence="4 5" key="1">
    <citation type="submission" date="2019-02" db="EMBL/GenBank/DDBJ databases">
        <title>Deep-cultivation of Planctomycetes and their phenomic and genomic characterization uncovers novel biology.</title>
        <authorList>
            <person name="Wiegand S."/>
            <person name="Jogler M."/>
            <person name="Boedeker C."/>
            <person name="Pinto D."/>
            <person name="Vollmers J."/>
            <person name="Rivas-Marin E."/>
            <person name="Kohn T."/>
            <person name="Peeters S.H."/>
            <person name="Heuer A."/>
            <person name="Rast P."/>
            <person name="Oberbeckmann S."/>
            <person name="Bunk B."/>
            <person name="Jeske O."/>
            <person name="Meyerdierks A."/>
            <person name="Storesund J.E."/>
            <person name="Kallscheuer N."/>
            <person name="Luecker S."/>
            <person name="Lage O.M."/>
            <person name="Pohl T."/>
            <person name="Merkel B.J."/>
            <person name="Hornburger P."/>
            <person name="Mueller R.-W."/>
            <person name="Bruemmer F."/>
            <person name="Labrenz M."/>
            <person name="Spormann A.M."/>
            <person name="Op den Camp H."/>
            <person name="Overmann J."/>
            <person name="Amann R."/>
            <person name="Jetten M.S.M."/>
            <person name="Mascher T."/>
            <person name="Medema M.H."/>
            <person name="Devos D.P."/>
            <person name="Kaster A.-K."/>
            <person name="Ovreas L."/>
            <person name="Rohde M."/>
            <person name="Galperin M.Y."/>
            <person name="Jogler C."/>
        </authorList>
    </citation>
    <scope>NUCLEOTIDE SEQUENCE [LARGE SCALE GENOMIC DNA]</scope>
    <source>
        <strain evidence="4 5">Mal33</strain>
    </source>
</reference>
<gene>
    <name evidence="4" type="primary">pleD_1</name>
    <name evidence="4" type="ORF">Mal33_01020</name>
</gene>
<dbReference type="RefSeq" id="WP_145281631.1">
    <property type="nucleotide sequence ID" value="NZ_CP036318.1"/>
</dbReference>
<keyword evidence="5" id="KW-1185">Reference proteome</keyword>
<dbReference type="PANTHER" id="PTHR45138">
    <property type="entry name" value="REGULATORY COMPONENTS OF SENSORY TRANSDUCTION SYSTEM"/>
    <property type="match status" value="1"/>
</dbReference>
<proteinExistence type="predicted"/>
<dbReference type="GO" id="GO:0043709">
    <property type="term" value="P:cell adhesion involved in single-species biofilm formation"/>
    <property type="evidence" value="ECO:0007669"/>
    <property type="project" value="TreeGrafter"/>
</dbReference>
<dbReference type="InterPro" id="IPR050469">
    <property type="entry name" value="Diguanylate_Cyclase"/>
</dbReference>
<feature type="region of interest" description="Disordered" evidence="2">
    <location>
        <begin position="343"/>
        <end position="374"/>
    </location>
</feature>
<dbReference type="CDD" id="cd01949">
    <property type="entry name" value="GGDEF"/>
    <property type="match status" value="1"/>
</dbReference>
<dbReference type="GO" id="GO:0005886">
    <property type="term" value="C:plasma membrane"/>
    <property type="evidence" value="ECO:0007669"/>
    <property type="project" value="TreeGrafter"/>
</dbReference>
<dbReference type="GO" id="GO:0052621">
    <property type="term" value="F:diguanylate cyclase activity"/>
    <property type="evidence" value="ECO:0007669"/>
    <property type="project" value="UniProtKB-EC"/>
</dbReference>
<dbReference type="PANTHER" id="PTHR45138:SF24">
    <property type="entry name" value="DIGUANYLATE CYCLASE DGCC-RELATED"/>
    <property type="match status" value="1"/>
</dbReference>
<accession>A0A518IM31</accession>
<dbReference type="SMART" id="SM00267">
    <property type="entry name" value="GGDEF"/>
    <property type="match status" value="1"/>
</dbReference>
<evidence type="ECO:0000256" key="1">
    <source>
        <dbReference type="ARBA" id="ARBA00012528"/>
    </source>
</evidence>
<evidence type="ECO:0000313" key="4">
    <source>
        <dbReference type="EMBL" id="QDV54156.1"/>
    </source>
</evidence>
<dbReference type="EMBL" id="CP036318">
    <property type="protein sequence ID" value="QDV54156.1"/>
    <property type="molecule type" value="Genomic_DNA"/>
</dbReference>
<dbReference type="InterPro" id="IPR029787">
    <property type="entry name" value="Nucleotide_cyclase"/>
</dbReference>
<evidence type="ECO:0000256" key="2">
    <source>
        <dbReference type="SAM" id="MobiDB-lite"/>
    </source>
</evidence>
<name>A0A518IM31_9BACT</name>
<evidence type="ECO:0000313" key="5">
    <source>
        <dbReference type="Proteomes" id="UP000316770"/>
    </source>
</evidence>
<sequence>MGTELVALIALSCGCSGLLCGWFLRNPSGLPQSAAPSSDAEKNRNERDRLEKIAASLRSVTTSVAAEVDAHQTKIQAVSDSLSDSDEDHVLDAVASLIAANAMMQQQLGDAQNQIRSQAAAIESAEEMALTDALTGLNNRRALDRQMTQRHELGDTVAHPTTFMLIDVDHFKNFNDLHGHLTGDEVLKHVGRLLTTSLSDVGFVARYGGEEFAVLFNDMKVAEIKDRADAVRETFGEQEFFVDDQCLQVTASAGLAQLEPGETIESWIERADNALYNAKDEGRNQAYWMDGDVAFPVKSEDEEEAADTLAAAASDQPEESIVEPPEEPIVEPAAESIVGPAEESIVGPAEDPSEESIVEPAVEPTAGPAEETAGGVDVADLTKLSEKVASGFIKLQAERIPFCMLSIRVESDKSDDAWKQITLDCLHTSVRGIDADRIGFDGDRTFIVCLPSTDESVAGERAKTIRQSIDGASGSAWNVEVTTTRATGTETFEEAIQRAIASSQTADRDEPAIV</sequence>
<dbReference type="Gene3D" id="3.30.70.270">
    <property type="match status" value="1"/>
</dbReference>